<organism evidence="1 2">
    <name type="scientific">Araneus ventricosus</name>
    <name type="common">Orbweaver spider</name>
    <name type="synonym">Epeira ventricosa</name>
    <dbReference type="NCBI Taxonomy" id="182803"/>
    <lineage>
        <taxon>Eukaryota</taxon>
        <taxon>Metazoa</taxon>
        <taxon>Ecdysozoa</taxon>
        <taxon>Arthropoda</taxon>
        <taxon>Chelicerata</taxon>
        <taxon>Arachnida</taxon>
        <taxon>Araneae</taxon>
        <taxon>Araneomorphae</taxon>
        <taxon>Entelegynae</taxon>
        <taxon>Araneoidea</taxon>
        <taxon>Araneidae</taxon>
        <taxon>Araneus</taxon>
    </lineage>
</organism>
<name>A0A4Y2J410_ARAVE</name>
<keyword evidence="2" id="KW-1185">Reference proteome</keyword>
<gene>
    <name evidence="1" type="ORF">AVEN_49179_1</name>
</gene>
<evidence type="ECO:0000313" key="1">
    <source>
        <dbReference type="EMBL" id="GBM84971.1"/>
    </source>
</evidence>
<sequence>MAKAEDILGIKRIEGSNFHTVKSKINDRVQLLTLMSNTIKVHDESLSINPTTLLKRISITKQSDEELENFLTYELCSFLLPLFDEAGMRKGTNSSLYKASKSCTQDFNAESSVYIIAGVYLLQRVWTIDL</sequence>
<protein>
    <submittedName>
        <fullName evidence="1">Uncharacterized protein</fullName>
    </submittedName>
</protein>
<comment type="caution">
    <text evidence="1">The sequence shown here is derived from an EMBL/GenBank/DDBJ whole genome shotgun (WGS) entry which is preliminary data.</text>
</comment>
<evidence type="ECO:0000313" key="2">
    <source>
        <dbReference type="Proteomes" id="UP000499080"/>
    </source>
</evidence>
<dbReference type="AlphaFoldDB" id="A0A4Y2J410"/>
<accession>A0A4Y2J410</accession>
<dbReference type="OrthoDB" id="6753017at2759"/>
<proteinExistence type="predicted"/>
<dbReference type="EMBL" id="BGPR01003200">
    <property type="protein sequence ID" value="GBM84971.1"/>
    <property type="molecule type" value="Genomic_DNA"/>
</dbReference>
<dbReference type="Proteomes" id="UP000499080">
    <property type="component" value="Unassembled WGS sequence"/>
</dbReference>
<reference evidence="1 2" key="1">
    <citation type="journal article" date="2019" name="Sci. Rep.">
        <title>Orb-weaving spider Araneus ventricosus genome elucidates the spidroin gene catalogue.</title>
        <authorList>
            <person name="Kono N."/>
            <person name="Nakamura H."/>
            <person name="Ohtoshi R."/>
            <person name="Moran D.A.P."/>
            <person name="Shinohara A."/>
            <person name="Yoshida Y."/>
            <person name="Fujiwara M."/>
            <person name="Mori M."/>
            <person name="Tomita M."/>
            <person name="Arakawa K."/>
        </authorList>
    </citation>
    <scope>NUCLEOTIDE SEQUENCE [LARGE SCALE GENOMIC DNA]</scope>
</reference>